<accession>A0A915I9K5</accession>
<protein>
    <submittedName>
        <fullName evidence="2">Uncharacterized protein</fullName>
    </submittedName>
</protein>
<sequence length="120" mass="12650">MVESNLMMAVLMARGGGNFVKPILMALEHPKLTLTTTSLADFVSNNCITFSVSISTGLTFCQKTPFDSKTDDGCCNWASFQNSFTVLKSFVLGDSERVGDDVLQKGGGGSCKELGGGGIP</sequence>
<dbReference type="Proteomes" id="UP000887565">
    <property type="component" value="Unplaced"/>
</dbReference>
<proteinExistence type="predicted"/>
<dbReference type="WBParaSite" id="nRc.2.0.1.t09970-RA">
    <property type="protein sequence ID" value="nRc.2.0.1.t09970-RA"/>
    <property type="gene ID" value="nRc.2.0.1.g09970"/>
</dbReference>
<reference evidence="2" key="1">
    <citation type="submission" date="2022-11" db="UniProtKB">
        <authorList>
            <consortium name="WormBaseParasite"/>
        </authorList>
    </citation>
    <scope>IDENTIFICATION</scope>
</reference>
<keyword evidence="1" id="KW-1185">Reference proteome</keyword>
<evidence type="ECO:0000313" key="1">
    <source>
        <dbReference type="Proteomes" id="UP000887565"/>
    </source>
</evidence>
<name>A0A915I9K5_ROMCU</name>
<evidence type="ECO:0000313" key="2">
    <source>
        <dbReference type="WBParaSite" id="nRc.2.0.1.t09970-RA"/>
    </source>
</evidence>
<organism evidence="1 2">
    <name type="scientific">Romanomermis culicivorax</name>
    <name type="common">Nematode worm</name>
    <dbReference type="NCBI Taxonomy" id="13658"/>
    <lineage>
        <taxon>Eukaryota</taxon>
        <taxon>Metazoa</taxon>
        <taxon>Ecdysozoa</taxon>
        <taxon>Nematoda</taxon>
        <taxon>Enoplea</taxon>
        <taxon>Dorylaimia</taxon>
        <taxon>Mermithida</taxon>
        <taxon>Mermithoidea</taxon>
        <taxon>Mermithidae</taxon>
        <taxon>Romanomermis</taxon>
    </lineage>
</organism>
<dbReference type="AlphaFoldDB" id="A0A915I9K5"/>